<evidence type="ECO:0000313" key="2">
    <source>
        <dbReference type="Proteomes" id="UP000230543"/>
    </source>
</evidence>
<accession>A0A2M6WCA2</accession>
<gene>
    <name evidence="1" type="ORF">COU22_02255</name>
</gene>
<dbReference type="Proteomes" id="UP000230543">
    <property type="component" value="Unassembled WGS sequence"/>
</dbReference>
<reference evidence="2" key="1">
    <citation type="submission" date="2017-09" db="EMBL/GenBank/DDBJ databases">
        <title>Depth-based differentiation of microbial function through sediment-hosted aquifers and enrichment of novel symbionts in the deep terrestrial subsurface.</title>
        <authorList>
            <person name="Probst A.J."/>
            <person name="Ladd B."/>
            <person name="Jarett J.K."/>
            <person name="Geller-Mcgrath D.E."/>
            <person name="Sieber C.M.K."/>
            <person name="Emerson J.B."/>
            <person name="Anantharaman K."/>
            <person name="Thomas B.C."/>
            <person name="Malmstrom R."/>
            <person name="Stieglmeier M."/>
            <person name="Klingl A."/>
            <person name="Woyke T."/>
            <person name="Ryan C.M."/>
            <person name="Banfield J.F."/>
        </authorList>
    </citation>
    <scope>NUCLEOTIDE SEQUENCE [LARGE SCALE GENOMIC DNA]</scope>
</reference>
<dbReference type="PROSITE" id="PS51257">
    <property type="entry name" value="PROKAR_LIPOPROTEIN"/>
    <property type="match status" value="1"/>
</dbReference>
<dbReference type="AlphaFoldDB" id="A0A2M6WCA2"/>
<organism evidence="1 2">
    <name type="scientific">Candidatus Komeilibacteria bacterium CG10_big_fil_rev_8_21_14_0_10_41_13</name>
    <dbReference type="NCBI Taxonomy" id="1974476"/>
    <lineage>
        <taxon>Bacteria</taxon>
        <taxon>Candidatus Komeiliibacteriota</taxon>
    </lineage>
</organism>
<comment type="caution">
    <text evidence="1">The sequence shown here is derived from an EMBL/GenBank/DDBJ whole genome shotgun (WGS) entry which is preliminary data.</text>
</comment>
<sequence>MGNSKWLIFVIIIVSLLGLGCSERVDDQNSTVQVISDLPLRTGTDRPFQKPVNELESYVQFCELYSKLDDGDLGRDTIILGDYKLYFVSQSESSSRLDIYLVDSRHNELAIYHQVSGISQPEKKDNKMIIDSGQESIEFTFICDDLKDDYRILGVDQKRKVELKKFEVKLDQSRLQARNDYLEFIKAWDMLPNGQLTIDGFAREFPGNFRLRMSAESADRYGIFNVHASFYYYGQGQPLPEINPGMSRNFWQYDAKKLPYPSKDGNSMVFPIDGFGNRVKLVFRASQEQGYNVEMTGFDGHQKKEFSHVIFKF</sequence>
<name>A0A2M6WCA2_9BACT</name>
<evidence type="ECO:0000313" key="1">
    <source>
        <dbReference type="EMBL" id="PIT90420.1"/>
    </source>
</evidence>
<dbReference type="EMBL" id="PFBO01000077">
    <property type="protein sequence ID" value="PIT90420.1"/>
    <property type="molecule type" value="Genomic_DNA"/>
</dbReference>
<protein>
    <submittedName>
        <fullName evidence="1">Uncharacterized protein</fullName>
    </submittedName>
</protein>
<proteinExistence type="predicted"/>